<dbReference type="OrthoDB" id="9786833at2"/>
<keyword evidence="3" id="KW-0813">Transport</keyword>
<sequence>MNLRAYAGCFTAAAVGVFLGASAALAQGTVTIGAVGPFSGPSATSGLAMKKSWDYVTGKVNAAGGIEIDGKKKQIKIIFEDDQSKPEVGVSAAQKLLTRDGVDILLAGLFNSSVTLAIMELVPDYDDKIFYSGQSVSSAIAGRIRAEPAKFKHFWKFGYNSDALGSTVVGTITDLARDGKIPAKAKTIAFVVEDTDYSRSNIEVMKPDFAADGWKIVATEAVPLGYADFYPQISKLKQLNPDVIISIFTAANSGAALVRQLAEQKMATTHMAVYYPGLKEFREAVGPLANGLLYTPLLVDAEGSAAHRAFAAEMVANGMAASLDYGLGICNAQVLMDALARAKSVNADKLSAALEKTDYNCAIGRWVFDPKSHSPRVGKDYFVLPAAQIQDGVPRIVWPADRAAVPFKPRG</sequence>
<dbReference type="SUPFAM" id="SSF53822">
    <property type="entry name" value="Periplasmic binding protein-like I"/>
    <property type="match status" value="1"/>
</dbReference>
<evidence type="ECO:0000256" key="2">
    <source>
        <dbReference type="ARBA" id="ARBA00022729"/>
    </source>
</evidence>
<dbReference type="InterPro" id="IPR028082">
    <property type="entry name" value="Peripla_BP_I"/>
</dbReference>
<dbReference type="PANTHER" id="PTHR30483">
    <property type="entry name" value="LEUCINE-SPECIFIC-BINDING PROTEIN"/>
    <property type="match status" value="1"/>
</dbReference>
<keyword evidence="2 4" id="KW-0732">Signal</keyword>
<dbReference type="PANTHER" id="PTHR30483:SF6">
    <property type="entry name" value="PERIPLASMIC BINDING PROTEIN OF ABC TRANSPORTER FOR NATURAL AMINO ACIDS"/>
    <property type="match status" value="1"/>
</dbReference>
<dbReference type="RefSeq" id="WP_121622400.1">
    <property type="nucleotide sequence ID" value="NZ_JACIIW010000006.1"/>
</dbReference>
<evidence type="ECO:0000256" key="3">
    <source>
        <dbReference type="ARBA" id="ARBA00022970"/>
    </source>
</evidence>
<proteinExistence type="inferred from homology"/>
<dbReference type="GO" id="GO:0006865">
    <property type="term" value="P:amino acid transport"/>
    <property type="evidence" value="ECO:0007669"/>
    <property type="project" value="UniProtKB-KW"/>
</dbReference>
<evidence type="ECO:0000313" key="6">
    <source>
        <dbReference type="EMBL" id="RLP80607.1"/>
    </source>
</evidence>
<reference evidence="6 7" key="1">
    <citation type="submission" date="2018-10" db="EMBL/GenBank/DDBJ databases">
        <title>Xanthobacter tagetidis genome sequencing and assembly.</title>
        <authorList>
            <person name="Maclea K.S."/>
            <person name="Goen A.E."/>
            <person name="Fatima S.A."/>
        </authorList>
    </citation>
    <scope>NUCLEOTIDE SEQUENCE [LARGE SCALE GENOMIC DNA]</scope>
    <source>
        <strain evidence="6 7">ATCC 700314</strain>
    </source>
</reference>
<comment type="similarity">
    <text evidence="1">Belongs to the leucine-binding protein family.</text>
</comment>
<keyword evidence="7" id="KW-1185">Reference proteome</keyword>
<dbReference type="InterPro" id="IPR028081">
    <property type="entry name" value="Leu-bd"/>
</dbReference>
<keyword evidence="3" id="KW-0029">Amino-acid transport</keyword>
<evidence type="ECO:0000259" key="5">
    <source>
        <dbReference type="Pfam" id="PF13458"/>
    </source>
</evidence>
<organism evidence="6 7">
    <name type="scientific">Xanthobacter tagetidis</name>
    <dbReference type="NCBI Taxonomy" id="60216"/>
    <lineage>
        <taxon>Bacteria</taxon>
        <taxon>Pseudomonadati</taxon>
        <taxon>Pseudomonadota</taxon>
        <taxon>Alphaproteobacteria</taxon>
        <taxon>Hyphomicrobiales</taxon>
        <taxon>Xanthobacteraceae</taxon>
        <taxon>Xanthobacter</taxon>
    </lineage>
</organism>
<dbReference type="InterPro" id="IPR051010">
    <property type="entry name" value="BCAA_transport"/>
</dbReference>
<evidence type="ECO:0000256" key="4">
    <source>
        <dbReference type="SAM" id="SignalP"/>
    </source>
</evidence>
<dbReference type="Pfam" id="PF13458">
    <property type="entry name" value="Peripla_BP_6"/>
    <property type="match status" value="1"/>
</dbReference>
<evidence type="ECO:0000256" key="1">
    <source>
        <dbReference type="ARBA" id="ARBA00010062"/>
    </source>
</evidence>
<name>A0A3L7AK19_9HYPH</name>
<feature type="domain" description="Leucine-binding protein" evidence="5">
    <location>
        <begin position="29"/>
        <end position="375"/>
    </location>
</feature>
<evidence type="ECO:0000313" key="7">
    <source>
        <dbReference type="Proteomes" id="UP000269692"/>
    </source>
</evidence>
<comment type="caution">
    <text evidence="6">The sequence shown here is derived from an EMBL/GenBank/DDBJ whole genome shotgun (WGS) entry which is preliminary data.</text>
</comment>
<protein>
    <submittedName>
        <fullName evidence="6">ABC transporter substrate-binding protein</fullName>
    </submittedName>
</protein>
<dbReference type="Proteomes" id="UP000269692">
    <property type="component" value="Unassembled WGS sequence"/>
</dbReference>
<dbReference type="EMBL" id="RCTF01000003">
    <property type="protein sequence ID" value="RLP80607.1"/>
    <property type="molecule type" value="Genomic_DNA"/>
</dbReference>
<feature type="signal peptide" evidence="4">
    <location>
        <begin position="1"/>
        <end position="26"/>
    </location>
</feature>
<gene>
    <name evidence="6" type="ORF">D9R14_06055</name>
</gene>
<feature type="chain" id="PRO_5017933978" evidence="4">
    <location>
        <begin position="27"/>
        <end position="411"/>
    </location>
</feature>
<accession>A0A3L7AK19</accession>
<dbReference type="Gene3D" id="3.40.50.2300">
    <property type="match status" value="2"/>
</dbReference>
<dbReference type="AlphaFoldDB" id="A0A3L7AK19"/>